<dbReference type="SUPFAM" id="SSF47384">
    <property type="entry name" value="Homodimeric domain of signal transducing histidine kinase"/>
    <property type="match status" value="1"/>
</dbReference>
<dbReference type="InterPro" id="IPR036890">
    <property type="entry name" value="HATPase_C_sf"/>
</dbReference>
<feature type="chain" id="PRO_5022007810" description="histidine kinase" evidence="6">
    <location>
        <begin position="20"/>
        <end position="699"/>
    </location>
</feature>
<dbReference type="PRINTS" id="PR00344">
    <property type="entry name" value="BCTRLSENSOR"/>
</dbReference>
<name>A0A552V2R2_9FLAO</name>
<dbReference type="Pfam" id="PF07696">
    <property type="entry name" value="7TMR-DISMED2"/>
    <property type="match status" value="1"/>
</dbReference>
<evidence type="ECO:0000313" key="8">
    <source>
        <dbReference type="EMBL" id="TRW24755.1"/>
    </source>
</evidence>
<dbReference type="InterPro" id="IPR003594">
    <property type="entry name" value="HATPase_dom"/>
</dbReference>
<feature type="transmembrane region" description="Helical" evidence="5">
    <location>
        <begin position="349"/>
        <end position="367"/>
    </location>
</feature>
<evidence type="ECO:0000256" key="3">
    <source>
        <dbReference type="ARBA" id="ARBA00022553"/>
    </source>
</evidence>
<keyword evidence="9" id="KW-1185">Reference proteome</keyword>
<dbReference type="Pfam" id="PF07695">
    <property type="entry name" value="7TMR-DISM_7TM"/>
    <property type="match status" value="1"/>
</dbReference>
<dbReference type="EMBL" id="VJVZ01000005">
    <property type="protein sequence ID" value="TRW24755.1"/>
    <property type="molecule type" value="Genomic_DNA"/>
</dbReference>
<dbReference type="EC" id="2.7.13.3" evidence="2"/>
<dbReference type="CDD" id="cd00082">
    <property type="entry name" value="HisKA"/>
    <property type="match status" value="1"/>
</dbReference>
<evidence type="ECO:0000256" key="2">
    <source>
        <dbReference type="ARBA" id="ARBA00012438"/>
    </source>
</evidence>
<dbReference type="SMART" id="SM00387">
    <property type="entry name" value="HATPase_c"/>
    <property type="match status" value="1"/>
</dbReference>
<feature type="signal peptide" evidence="6">
    <location>
        <begin position="1"/>
        <end position="19"/>
    </location>
</feature>
<gene>
    <name evidence="8" type="ORF">FMM05_09645</name>
</gene>
<accession>A0A552V2R2</accession>
<evidence type="ECO:0000313" key="9">
    <source>
        <dbReference type="Proteomes" id="UP000320643"/>
    </source>
</evidence>
<sequence length="699" mass="79319">MKKILLFLSLLLFALPAFSQQSWPEAFVIKTDSLIYQDLNDNNWQYINSGEKIITFKDIITPKYTKRFLPAKRTVSFQNQKSHIWLRYRLKNNYPHAKIISFTSIRDNEHIYISNKDKWLHFKSGDMIPWSKRDGIKGLNQVTYTLAANEEVLVYADLGEVVFYTGVTPGIGDYLKIIKTKYLEQPTYTTDDILSFGFFGFILFAVIFNLFFYYVNREKVYLVYSFLLLFSALLLAMEVFSSLLFAENREAYPFFIGITILGFIIMFIHTIRYFFRISIHFPNWDRFLIYSSVLIGIIGILIFVGYIMHEVLFLIIVCGFSVLIVLAFLVASIVMIISLLRKKDKEARIFVIAAVPFLVSPIIAVIVQWDWIVTTFGMWTILVLSWGMFARFKSLQIANARVALEKEEERTRLIAAQKVELEQQVADRTAELQNSIEELKLTQNQLIQSEKMASLGELTAGIAHEIQNPLNFVNNFSDVSVELLQELKEELEKGDVEEATAIADDVIGNLEKIAHHGRRADGIVKGMLQHSRASSGQKELTDINTLSDEYLRLAYHGLRAKDKSFNAELITHFEENLPKATVVPQDLGRVLLNLFTNAFYATQQQKNIEGEGFKPTVSITTIATGNSIEIRVKDNGTGIPDAIKDKILQPFFTTKPTGEGTGLGLSLSYDIVVKAHGGTIDIMSAEGKGSEFIITIPVG</sequence>
<keyword evidence="5" id="KW-0812">Transmembrane</keyword>
<dbReference type="Pfam" id="PF02518">
    <property type="entry name" value="HATPase_c"/>
    <property type="match status" value="1"/>
</dbReference>
<dbReference type="AlphaFoldDB" id="A0A552V2R2"/>
<comment type="catalytic activity">
    <reaction evidence="1">
        <text>ATP + protein L-histidine = ADP + protein N-phospho-L-histidine.</text>
        <dbReference type="EC" id="2.7.13.3"/>
    </reaction>
</comment>
<protein>
    <recommendedName>
        <fullName evidence="2">histidine kinase</fullName>
        <ecNumber evidence="2">2.7.13.3</ecNumber>
    </recommendedName>
</protein>
<feature type="transmembrane region" description="Helical" evidence="5">
    <location>
        <begin position="313"/>
        <end position="337"/>
    </location>
</feature>
<dbReference type="InterPro" id="IPR011623">
    <property type="entry name" value="7TMR_DISM_rcpt_extracell_dom1"/>
</dbReference>
<feature type="coiled-coil region" evidence="4">
    <location>
        <begin position="404"/>
        <end position="438"/>
    </location>
</feature>
<dbReference type="Gene3D" id="1.10.287.130">
    <property type="match status" value="1"/>
</dbReference>
<dbReference type="Gene3D" id="2.60.40.2380">
    <property type="match status" value="1"/>
</dbReference>
<reference evidence="8 9" key="1">
    <citation type="submission" date="2019-07" db="EMBL/GenBank/DDBJ databases">
        <title>Flavobacterium sp. nov., isolated from glacier ice.</title>
        <authorList>
            <person name="Liu Q."/>
            <person name="Xin Y.-H."/>
        </authorList>
    </citation>
    <scope>NUCLEOTIDE SEQUENCE [LARGE SCALE GENOMIC DNA]</scope>
    <source>
        <strain evidence="8 9">ZT4R6</strain>
    </source>
</reference>
<feature type="transmembrane region" description="Helical" evidence="5">
    <location>
        <begin position="373"/>
        <end position="392"/>
    </location>
</feature>
<feature type="transmembrane region" description="Helical" evidence="5">
    <location>
        <begin position="287"/>
        <end position="307"/>
    </location>
</feature>
<keyword evidence="5" id="KW-1133">Transmembrane helix</keyword>
<evidence type="ECO:0000256" key="1">
    <source>
        <dbReference type="ARBA" id="ARBA00000085"/>
    </source>
</evidence>
<comment type="caution">
    <text evidence="8">The sequence shown here is derived from an EMBL/GenBank/DDBJ whole genome shotgun (WGS) entry which is preliminary data.</text>
</comment>
<dbReference type="PANTHER" id="PTHR43065">
    <property type="entry name" value="SENSOR HISTIDINE KINASE"/>
    <property type="match status" value="1"/>
</dbReference>
<evidence type="ECO:0000259" key="7">
    <source>
        <dbReference type="PROSITE" id="PS50109"/>
    </source>
</evidence>
<proteinExistence type="predicted"/>
<organism evidence="8 9">
    <name type="scientific">Flavobacterium zepuense</name>
    <dbReference type="NCBI Taxonomy" id="2593302"/>
    <lineage>
        <taxon>Bacteria</taxon>
        <taxon>Pseudomonadati</taxon>
        <taxon>Bacteroidota</taxon>
        <taxon>Flavobacteriia</taxon>
        <taxon>Flavobacteriales</taxon>
        <taxon>Flavobacteriaceae</taxon>
        <taxon>Flavobacterium</taxon>
    </lineage>
</organism>
<keyword evidence="4" id="KW-0175">Coiled coil</keyword>
<feature type="transmembrane region" description="Helical" evidence="5">
    <location>
        <begin position="221"/>
        <end position="245"/>
    </location>
</feature>
<dbReference type="InterPro" id="IPR005467">
    <property type="entry name" value="His_kinase_dom"/>
</dbReference>
<evidence type="ECO:0000256" key="4">
    <source>
        <dbReference type="SAM" id="Coils"/>
    </source>
</evidence>
<dbReference type="Gene3D" id="3.30.565.10">
    <property type="entry name" value="Histidine kinase-like ATPase, C-terminal domain"/>
    <property type="match status" value="1"/>
</dbReference>
<dbReference type="PROSITE" id="PS50109">
    <property type="entry name" value="HIS_KIN"/>
    <property type="match status" value="1"/>
</dbReference>
<feature type="transmembrane region" description="Helical" evidence="5">
    <location>
        <begin position="251"/>
        <end position="275"/>
    </location>
</feature>
<dbReference type="InterPro" id="IPR003661">
    <property type="entry name" value="HisK_dim/P_dom"/>
</dbReference>
<keyword evidence="5" id="KW-0472">Membrane</keyword>
<dbReference type="SUPFAM" id="SSF55874">
    <property type="entry name" value="ATPase domain of HSP90 chaperone/DNA topoisomerase II/histidine kinase"/>
    <property type="match status" value="1"/>
</dbReference>
<dbReference type="Proteomes" id="UP000320643">
    <property type="component" value="Unassembled WGS sequence"/>
</dbReference>
<dbReference type="RefSeq" id="WP_143373159.1">
    <property type="nucleotide sequence ID" value="NZ_VJVZ01000005.1"/>
</dbReference>
<evidence type="ECO:0000256" key="5">
    <source>
        <dbReference type="SAM" id="Phobius"/>
    </source>
</evidence>
<dbReference type="InterPro" id="IPR011622">
    <property type="entry name" value="7TMR_DISM_rcpt_extracell_dom2"/>
</dbReference>
<dbReference type="InterPro" id="IPR036097">
    <property type="entry name" value="HisK_dim/P_sf"/>
</dbReference>
<dbReference type="InterPro" id="IPR004358">
    <property type="entry name" value="Sig_transdc_His_kin-like_C"/>
</dbReference>
<dbReference type="GO" id="GO:0000155">
    <property type="term" value="F:phosphorelay sensor kinase activity"/>
    <property type="evidence" value="ECO:0007669"/>
    <property type="project" value="InterPro"/>
</dbReference>
<keyword evidence="6" id="KW-0732">Signal</keyword>
<dbReference type="PANTHER" id="PTHR43065:SF42">
    <property type="entry name" value="TWO-COMPONENT SENSOR PPRA"/>
    <property type="match status" value="1"/>
</dbReference>
<feature type="domain" description="Histidine kinase" evidence="7">
    <location>
        <begin position="461"/>
        <end position="699"/>
    </location>
</feature>
<evidence type="ECO:0000256" key="6">
    <source>
        <dbReference type="SAM" id="SignalP"/>
    </source>
</evidence>
<keyword evidence="3" id="KW-0597">Phosphoprotein</keyword>
<dbReference type="OrthoDB" id="1931120at2"/>
<feature type="transmembrane region" description="Helical" evidence="5">
    <location>
        <begin position="193"/>
        <end position="214"/>
    </location>
</feature>